<reference evidence="8" key="2">
    <citation type="submission" date="2020-05" db="UniProtKB">
        <authorList>
            <consortium name="EnsemblMetazoa"/>
        </authorList>
    </citation>
    <scope>IDENTIFICATION</scope>
    <source>
        <strain evidence="8">LVP_AGWG</strain>
    </source>
</reference>
<keyword evidence="6" id="KW-0238">DNA-binding</keyword>
<keyword evidence="5" id="KW-0862">Zinc</keyword>
<dbReference type="SMART" id="SM00868">
    <property type="entry name" value="zf-AD"/>
    <property type="match status" value="1"/>
</dbReference>
<dbReference type="Gene3D" id="3.30.160.60">
    <property type="entry name" value="Classic Zinc Finger"/>
    <property type="match status" value="3"/>
</dbReference>
<dbReference type="SUPFAM" id="SSF57716">
    <property type="entry name" value="Glucocorticoid receptor-like (DNA-binding domain)"/>
    <property type="match status" value="1"/>
</dbReference>
<dbReference type="Pfam" id="PF13912">
    <property type="entry name" value="zf-C2H2_6"/>
    <property type="match status" value="1"/>
</dbReference>
<proteinExistence type="predicted"/>
<evidence type="ECO:0000256" key="5">
    <source>
        <dbReference type="ARBA" id="ARBA00022833"/>
    </source>
</evidence>
<evidence type="ECO:0000256" key="2">
    <source>
        <dbReference type="ARBA" id="ARBA00022723"/>
    </source>
</evidence>
<dbReference type="GO" id="GO:0005634">
    <property type="term" value="C:nucleus"/>
    <property type="evidence" value="ECO:0007669"/>
    <property type="project" value="InterPro"/>
</dbReference>
<evidence type="ECO:0000313" key="8">
    <source>
        <dbReference type="EnsemblMetazoa" id="AAEL020536-PA"/>
    </source>
</evidence>
<keyword evidence="4" id="KW-0863">Zinc-finger</keyword>
<evidence type="ECO:0000313" key="9">
    <source>
        <dbReference type="Proteomes" id="UP000008820"/>
    </source>
</evidence>
<dbReference type="SMART" id="SM00355">
    <property type="entry name" value="ZnF_C2H2"/>
    <property type="match status" value="6"/>
</dbReference>
<dbReference type="InterPro" id="IPR013087">
    <property type="entry name" value="Znf_C2H2_type"/>
</dbReference>
<sequence length="500" mass="57790">MNVCRVCGRTSTDPFSSYGSFEPYAIIYHQLTAVQLHAHEDVQHLKICKLCIGRLQDFDEFRNECLRNHWQIHSVKTEPLILDKEEEELEEPDFADADSYDPDPEPFEEVGVDVSFNADFISEEDTEPKVRKRRAKYGSLKKAPPPKPTCDQCSEVFPDLQQLNAHKRIHEGLLPFVCETCNIDFSSLLDMQLHNVQNHTEIQSIPCDHPGCTETFTSHQGLRSHRLRVHDPNYVEPEPTAFICEICANSYTTKESLKRHRYSHVPDERPNICTFCPRKFSTVHALNMHLNRHKGIKNQVCPYCGVRKTTKNELRSHINNIHKKDQLAPMAVDLALPPNPFGMESLQSLDKPKKPLNKQQLKRTMRKQNRNSGKAYISSTNVLIPGKSFPENFDCKCPRKCPSLFSAKSALEAFFNSYWDLADWHKQNVFLQEMCRSVDIVRRRSKSGEQSARTRSFHYFIPDGPNKVRVCKGFFIGILQISWGRLYRRVVKNLDKEKSE</sequence>
<name>A0A6I8U182_AEDAE</name>
<dbReference type="SUPFAM" id="SSF57667">
    <property type="entry name" value="beta-beta-alpha zinc fingers"/>
    <property type="match status" value="3"/>
</dbReference>
<evidence type="ECO:0000256" key="1">
    <source>
        <dbReference type="ARBA" id="ARBA00004123"/>
    </source>
</evidence>
<comment type="subcellular location">
    <subcellularLocation>
        <location evidence="1">Nucleus</location>
    </subcellularLocation>
</comment>
<keyword evidence="3" id="KW-0677">Repeat</keyword>
<dbReference type="GO" id="GO:0010468">
    <property type="term" value="P:regulation of gene expression"/>
    <property type="evidence" value="ECO:0007669"/>
    <property type="project" value="TreeGrafter"/>
</dbReference>
<dbReference type="InterPro" id="IPR012934">
    <property type="entry name" value="Znf_AD"/>
</dbReference>
<accession>A0A6I8U182</accession>
<dbReference type="InterPro" id="IPR036236">
    <property type="entry name" value="Znf_C2H2_sf"/>
</dbReference>
<dbReference type="FunCoup" id="A0A6I8U182">
    <property type="interactions" value="77"/>
</dbReference>
<organism evidence="8 9">
    <name type="scientific">Aedes aegypti</name>
    <name type="common">Yellowfever mosquito</name>
    <name type="synonym">Culex aegypti</name>
    <dbReference type="NCBI Taxonomy" id="7159"/>
    <lineage>
        <taxon>Eukaryota</taxon>
        <taxon>Metazoa</taxon>
        <taxon>Ecdysozoa</taxon>
        <taxon>Arthropoda</taxon>
        <taxon>Hexapoda</taxon>
        <taxon>Insecta</taxon>
        <taxon>Pterygota</taxon>
        <taxon>Neoptera</taxon>
        <taxon>Endopterygota</taxon>
        <taxon>Diptera</taxon>
        <taxon>Nematocera</taxon>
        <taxon>Culicoidea</taxon>
        <taxon>Culicidae</taxon>
        <taxon>Culicinae</taxon>
        <taxon>Aedini</taxon>
        <taxon>Aedes</taxon>
        <taxon>Stegomyia</taxon>
    </lineage>
</organism>
<protein>
    <submittedName>
        <fullName evidence="8">Uncharacterized protein</fullName>
    </submittedName>
</protein>
<dbReference type="PROSITE" id="PS51915">
    <property type="entry name" value="ZAD"/>
    <property type="match status" value="1"/>
</dbReference>
<keyword evidence="9" id="KW-1185">Reference proteome</keyword>
<evidence type="ECO:0000256" key="7">
    <source>
        <dbReference type="ARBA" id="ARBA00023242"/>
    </source>
</evidence>
<evidence type="ECO:0000256" key="4">
    <source>
        <dbReference type="ARBA" id="ARBA00022771"/>
    </source>
</evidence>
<dbReference type="PROSITE" id="PS50157">
    <property type="entry name" value="ZINC_FINGER_C2H2_2"/>
    <property type="match status" value="3"/>
</dbReference>
<evidence type="ECO:0000256" key="3">
    <source>
        <dbReference type="ARBA" id="ARBA00022737"/>
    </source>
</evidence>
<gene>
    <name evidence="8" type="primary">5563817</name>
</gene>
<dbReference type="OrthoDB" id="6077919at2759"/>
<dbReference type="PROSITE" id="PS00028">
    <property type="entry name" value="ZINC_FINGER_C2H2_1"/>
    <property type="match status" value="5"/>
</dbReference>
<dbReference type="InterPro" id="IPR050331">
    <property type="entry name" value="Zinc_finger"/>
</dbReference>
<dbReference type="AlphaFoldDB" id="A0A6I8U182"/>
<dbReference type="Pfam" id="PF07776">
    <property type="entry name" value="zf-AD"/>
    <property type="match status" value="1"/>
</dbReference>
<reference evidence="8 9" key="1">
    <citation type="submission" date="2017-06" db="EMBL/GenBank/DDBJ databases">
        <title>Aedes aegypti genome working group (AGWG) sequencing and assembly.</title>
        <authorList>
            <consortium name="Aedes aegypti Genome Working Group (AGWG)"/>
            <person name="Matthews B.J."/>
        </authorList>
    </citation>
    <scope>NUCLEOTIDE SEQUENCE [LARGE SCALE GENOMIC DNA]</scope>
    <source>
        <strain evidence="8 9">LVP_AGWG</strain>
    </source>
</reference>
<dbReference type="PANTHER" id="PTHR16515">
    <property type="entry name" value="PR DOMAIN ZINC FINGER PROTEIN"/>
    <property type="match status" value="1"/>
</dbReference>
<keyword evidence="2" id="KW-0479">Metal-binding</keyword>
<evidence type="ECO:0000256" key="6">
    <source>
        <dbReference type="ARBA" id="ARBA00023125"/>
    </source>
</evidence>
<keyword evidence="7" id="KW-0539">Nucleus</keyword>
<dbReference type="Proteomes" id="UP000008820">
    <property type="component" value="Chromosome 3"/>
</dbReference>
<dbReference type="PANTHER" id="PTHR16515:SF2">
    <property type="entry name" value="PR DOMAIN ZINC FINGER PROTEIN 4"/>
    <property type="match status" value="1"/>
</dbReference>
<dbReference type="InParanoid" id="A0A6I8U182"/>
<dbReference type="EnsemblMetazoa" id="AAEL020536-RA">
    <property type="protein sequence ID" value="AAEL020536-PA"/>
    <property type="gene ID" value="AAEL020536"/>
</dbReference>
<dbReference type="GO" id="GO:0008270">
    <property type="term" value="F:zinc ion binding"/>
    <property type="evidence" value="ECO:0007669"/>
    <property type="project" value="UniProtKB-UniRule"/>
</dbReference>